<dbReference type="OrthoDB" id="9812661at2"/>
<dbReference type="GO" id="GO:0005886">
    <property type="term" value="C:plasma membrane"/>
    <property type="evidence" value="ECO:0007669"/>
    <property type="project" value="TreeGrafter"/>
</dbReference>
<accession>A0A0P6XT54</accession>
<dbReference type="InterPro" id="IPR001182">
    <property type="entry name" value="FtsW/RodA"/>
</dbReference>
<feature type="transmembrane region" description="Helical" evidence="6">
    <location>
        <begin position="159"/>
        <end position="176"/>
    </location>
</feature>
<keyword evidence="8" id="KW-1185">Reference proteome</keyword>
<feature type="transmembrane region" description="Helical" evidence="6">
    <location>
        <begin position="12"/>
        <end position="34"/>
    </location>
</feature>
<dbReference type="GO" id="GO:0032153">
    <property type="term" value="C:cell division site"/>
    <property type="evidence" value="ECO:0007669"/>
    <property type="project" value="TreeGrafter"/>
</dbReference>
<keyword evidence="5 6" id="KW-0472">Membrane</keyword>
<dbReference type="RefSeq" id="WP_075061338.1">
    <property type="nucleotide sequence ID" value="NZ_LGCL01000009.1"/>
</dbReference>
<keyword evidence="3" id="KW-0133">Cell shape</keyword>
<dbReference type="AlphaFoldDB" id="A0A0P6XT54"/>
<proteinExistence type="predicted"/>
<evidence type="ECO:0000256" key="6">
    <source>
        <dbReference type="SAM" id="Phobius"/>
    </source>
</evidence>
<protein>
    <recommendedName>
        <fullName evidence="9">Rod shape-determining protein RodA</fullName>
    </recommendedName>
</protein>
<feature type="transmembrane region" description="Helical" evidence="6">
    <location>
        <begin position="46"/>
        <end position="66"/>
    </location>
</feature>
<feature type="transmembrane region" description="Helical" evidence="6">
    <location>
        <begin position="336"/>
        <end position="357"/>
    </location>
</feature>
<feature type="transmembrane region" description="Helical" evidence="6">
    <location>
        <begin position="181"/>
        <end position="199"/>
    </location>
</feature>
<comment type="subcellular location">
    <subcellularLocation>
        <location evidence="1">Membrane</location>
        <topology evidence="1">Multi-pass membrane protein</topology>
    </subcellularLocation>
</comment>
<evidence type="ECO:0000256" key="4">
    <source>
        <dbReference type="ARBA" id="ARBA00022989"/>
    </source>
</evidence>
<dbReference type="GO" id="GO:0008360">
    <property type="term" value="P:regulation of cell shape"/>
    <property type="evidence" value="ECO:0007669"/>
    <property type="project" value="UniProtKB-KW"/>
</dbReference>
<dbReference type="PANTHER" id="PTHR30474">
    <property type="entry name" value="CELL CYCLE PROTEIN"/>
    <property type="match status" value="1"/>
</dbReference>
<dbReference type="Proteomes" id="UP000050417">
    <property type="component" value="Unassembled WGS sequence"/>
</dbReference>
<feature type="transmembrane region" description="Helical" evidence="6">
    <location>
        <begin position="73"/>
        <end position="96"/>
    </location>
</feature>
<feature type="transmembrane region" description="Helical" evidence="6">
    <location>
        <begin position="260"/>
        <end position="286"/>
    </location>
</feature>
<evidence type="ECO:0000313" key="7">
    <source>
        <dbReference type="EMBL" id="KPL79805.1"/>
    </source>
</evidence>
<keyword evidence="2 6" id="KW-0812">Transmembrane</keyword>
<feature type="transmembrane region" description="Helical" evidence="6">
    <location>
        <begin position="298"/>
        <end position="316"/>
    </location>
</feature>
<evidence type="ECO:0000256" key="1">
    <source>
        <dbReference type="ARBA" id="ARBA00004141"/>
    </source>
</evidence>
<sequence length="367" mass="41025">MNREYWRNFDFWLLGTVVFLSIFGIVMIRSAIAGNQELAGYDTRQATFVAIGFVIMMGTALMDYHYWQSLTRLMYIFTVFFLLLVFVIGLASFGAARWLDTGLVVVQPAELAKIVMILVLANYFDKTQKQPHDLRWIANSFLLTAGVVVWIFLQPNLSTSIVLFVIWFALLWMSGLPPKYLVLFGILGAILPLVAFPFLEEYQQMRVLNFLFPDPNARHGNTFNVDQALITIGSGGFFGQGYGHSSQVQLRFLKVRHTDFIFSAMAAEFGFVGVLVILALLIFVIIRCLRAARLANDLFGALIAYGFATLIFFQAAVNISVNLNIIPVTGLTLPFISYGGSSLVSLVFGIGLVESVVARRKSFDLKT</sequence>
<dbReference type="EMBL" id="LGCL01000009">
    <property type="protein sequence ID" value="KPL79805.1"/>
    <property type="molecule type" value="Genomic_DNA"/>
</dbReference>
<dbReference type="PANTHER" id="PTHR30474:SF1">
    <property type="entry name" value="PEPTIDOGLYCAN GLYCOSYLTRANSFERASE MRDB"/>
    <property type="match status" value="1"/>
</dbReference>
<keyword evidence="4 6" id="KW-1133">Transmembrane helix</keyword>
<name>A0A0P6XT54_9CHLR</name>
<feature type="transmembrane region" description="Helical" evidence="6">
    <location>
        <begin position="136"/>
        <end position="153"/>
    </location>
</feature>
<dbReference type="PATRIC" id="fig|1134406.4.peg.2774"/>
<gene>
    <name evidence="7" type="ORF">ADN00_02260</name>
</gene>
<evidence type="ECO:0008006" key="9">
    <source>
        <dbReference type="Google" id="ProtNLM"/>
    </source>
</evidence>
<dbReference type="STRING" id="1134406.ADN00_02260"/>
<evidence type="ECO:0000313" key="8">
    <source>
        <dbReference type="Proteomes" id="UP000050417"/>
    </source>
</evidence>
<comment type="caution">
    <text evidence="7">The sequence shown here is derived from an EMBL/GenBank/DDBJ whole genome shotgun (WGS) entry which is preliminary data.</text>
</comment>
<evidence type="ECO:0000256" key="3">
    <source>
        <dbReference type="ARBA" id="ARBA00022960"/>
    </source>
</evidence>
<evidence type="ECO:0000256" key="2">
    <source>
        <dbReference type="ARBA" id="ARBA00022692"/>
    </source>
</evidence>
<evidence type="ECO:0000256" key="5">
    <source>
        <dbReference type="ARBA" id="ARBA00023136"/>
    </source>
</evidence>
<feature type="transmembrane region" description="Helical" evidence="6">
    <location>
        <begin position="102"/>
        <end position="124"/>
    </location>
</feature>
<dbReference type="Pfam" id="PF01098">
    <property type="entry name" value="FTSW_RODA_SPOVE"/>
    <property type="match status" value="1"/>
</dbReference>
<reference evidence="7 8" key="1">
    <citation type="submission" date="2015-07" db="EMBL/GenBank/DDBJ databases">
        <title>Genome sequence of Ornatilinea apprima DSM 23815.</title>
        <authorList>
            <person name="Hemp J."/>
            <person name="Ward L.M."/>
            <person name="Pace L.A."/>
            <person name="Fischer W.W."/>
        </authorList>
    </citation>
    <scope>NUCLEOTIDE SEQUENCE [LARGE SCALE GENOMIC DNA]</scope>
    <source>
        <strain evidence="7 8">P3M-1</strain>
    </source>
</reference>
<organism evidence="7 8">
    <name type="scientific">Ornatilinea apprima</name>
    <dbReference type="NCBI Taxonomy" id="1134406"/>
    <lineage>
        <taxon>Bacteria</taxon>
        <taxon>Bacillati</taxon>
        <taxon>Chloroflexota</taxon>
        <taxon>Anaerolineae</taxon>
        <taxon>Anaerolineales</taxon>
        <taxon>Anaerolineaceae</taxon>
        <taxon>Ornatilinea</taxon>
    </lineage>
</organism>
<dbReference type="GO" id="GO:0051301">
    <property type="term" value="P:cell division"/>
    <property type="evidence" value="ECO:0007669"/>
    <property type="project" value="InterPro"/>
</dbReference>
<dbReference type="GO" id="GO:0015648">
    <property type="term" value="F:lipid-linked peptidoglycan transporter activity"/>
    <property type="evidence" value="ECO:0007669"/>
    <property type="project" value="TreeGrafter"/>
</dbReference>